<protein>
    <submittedName>
        <fullName evidence="2">Uncharacterized protein</fullName>
    </submittedName>
</protein>
<dbReference type="AlphaFoldDB" id="A0A6B2LF76"/>
<feature type="compositionally biased region" description="Basic and acidic residues" evidence="1">
    <location>
        <begin position="1"/>
        <end position="36"/>
    </location>
</feature>
<name>A0A6B2LF76_9EUKA</name>
<feature type="compositionally biased region" description="Acidic residues" evidence="1">
    <location>
        <begin position="77"/>
        <end position="89"/>
    </location>
</feature>
<dbReference type="EMBL" id="GIBP01006727">
    <property type="protein sequence ID" value="NDV35696.1"/>
    <property type="molecule type" value="Transcribed_RNA"/>
</dbReference>
<evidence type="ECO:0000256" key="1">
    <source>
        <dbReference type="SAM" id="MobiDB-lite"/>
    </source>
</evidence>
<accession>A0A6B2LF76</accession>
<feature type="compositionally biased region" description="Basic and acidic residues" evidence="1">
    <location>
        <begin position="136"/>
        <end position="148"/>
    </location>
</feature>
<sequence length="241" mass="27475">MSYEEAERILKERSKAEKSEAKKTEKVEKSHSEPRSHLSTILKSMEEAQEKTTTARPNEEAEEEIKGKKKKKSEKPEELDFDDVFEDDNKEDKVVVKQEKKKKLSKNSKEVKKLISPKNWSDDEEKDFPGVEAFFEDSKSSAAEKRAADPQAPQSTAKKPRTDAGRTAAVSTEKEIEKKIVDFLNLNGKCPLPKLIKYITPFLAGTSKDTLKSILKRIAEAKKDGGETWLYLKSDQYGEYR</sequence>
<feature type="region of interest" description="Disordered" evidence="1">
    <location>
        <begin position="1"/>
        <end position="171"/>
    </location>
</feature>
<proteinExistence type="predicted"/>
<evidence type="ECO:0000313" key="2">
    <source>
        <dbReference type="EMBL" id="NDV35696.1"/>
    </source>
</evidence>
<organism evidence="2">
    <name type="scientific">Arcella intermedia</name>
    <dbReference type="NCBI Taxonomy" id="1963864"/>
    <lineage>
        <taxon>Eukaryota</taxon>
        <taxon>Amoebozoa</taxon>
        <taxon>Tubulinea</taxon>
        <taxon>Elardia</taxon>
        <taxon>Arcellinida</taxon>
        <taxon>Sphaerothecina</taxon>
        <taxon>Arcellidae</taxon>
        <taxon>Arcella</taxon>
    </lineage>
</organism>
<reference evidence="2" key="1">
    <citation type="journal article" date="2020" name="J. Eukaryot. Microbiol.">
        <title>De novo Sequencing, Assembly and Annotation of the Transcriptome for the Free-Living Testate Amoeba Arcella intermedia.</title>
        <authorList>
            <person name="Ribeiro G.M."/>
            <person name="Porfirio-Sousa A.L."/>
            <person name="Maurer-Alcala X.X."/>
            <person name="Katz L.A."/>
            <person name="Lahr D.J.G."/>
        </authorList>
    </citation>
    <scope>NUCLEOTIDE SEQUENCE</scope>
</reference>